<gene>
    <name evidence="2" type="ORF">HEK616_78220</name>
</gene>
<keyword evidence="3" id="KW-1185">Reference proteome</keyword>
<keyword evidence="1" id="KW-0812">Transmembrane</keyword>
<evidence type="ECO:0000256" key="1">
    <source>
        <dbReference type="SAM" id="Phobius"/>
    </source>
</evidence>
<proteinExistence type="predicted"/>
<geneLocation type="plasmid" evidence="2 3">
    <name>SNP1</name>
</geneLocation>
<protein>
    <submittedName>
        <fullName evidence="2">Uncharacterized protein</fullName>
    </submittedName>
</protein>
<evidence type="ECO:0000313" key="2">
    <source>
        <dbReference type="EMBL" id="BDM74335.1"/>
    </source>
</evidence>
<keyword evidence="1" id="KW-1133">Transmembrane helix</keyword>
<sequence>MSGRMTSSVMEKTVLRESDALPDQTCNARWTGRERTVVVMVIALASFLVITGVRSP</sequence>
<feature type="transmembrane region" description="Helical" evidence="1">
    <location>
        <begin position="37"/>
        <end position="55"/>
    </location>
</feature>
<accession>A0ABN6R7H0</accession>
<evidence type="ECO:0000313" key="3">
    <source>
        <dbReference type="Proteomes" id="UP001059597"/>
    </source>
</evidence>
<keyword evidence="2" id="KW-0614">Plasmid</keyword>
<keyword evidence="1" id="KW-0472">Membrane</keyword>
<dbReference type="EMBL" id="AP026074">
    <property type="protein sequence ID" value="BDM74335.1"/>
    <property type="molecule type" value="Genomic_DNA"/>
</dbReference>
<dbReference type="Proteomes" id="UP001059597">
    <property type="component" value="Plasmid SNP1"/>
</dbReference>
<name>A0ABN6R7H0_STRNI</name>
<reference evidence="2" key="1">
    <citation type="submission" date="2022-06" db="EMBL/GenBank/DDBJ databases">
        <title>Complete genome sequence of Streptomyces nigrescens HEK616.</title>
        <authorList>
            <person name="Asamizu S."/>
            <person name="Onaka H."/>
        </authorList>
    </citation>
    <scope>NUCLEOTIDE SEQUENCE</scope>
    <source>
        <strain evidence="2">HEK616</strain>
        <plasmid evidence="2">SNP1</plasmid>
    </source>
</reference>
<organism evidence="2 3">
    <name type="scientific">Streptomyces nigrescens</name>
    <dbReference type="NCBI Taxonomy" id="1920"/>
    <lineage>
        <taxon>Bacteria</taxon>
        <taxon>Bacillati</taxon>
        <taxon>Actinomycetota</taxon>
        <taxon>Actinomycetes</taxon>
        <taxon>Kitasatosporales</taxon>
        <taxon>Streptomycetaceae</taxon>
        <taxon>Streptomyces</taxon>
    </lineage>
</organism>